<sequence length="393" mass="42674">MKAISPRKICFITGTRADFGIMSRLMKDLSQVEGVTLQIVATNMHLSARHGMTVDEITAEGLHVDERVEMDLSGDDRRSTVKSMSQCLGGMADALDRLKPDICVILGDRYEMLAAASAAMIMGVPVAHLYGGEITEGAYDDSIRHAITKLSRIHFTSTEEYRRRIIAMGEDPSTVYRVGALGADNIASMSVMTLGELEESLGMSLSDEFLLATFHPVTLEPGQAAAQTRALLEALEERLGQTKVLFTMPNSDSEGDTVASLIAAWAQRHPGCVKAVASLGRARYYSALRHCMAVVGNSSSGLTEAPSMGVPTLNIGNRQRGRAQGATIVNCEATRGDISAGLDMVMSREMRDRCRRNPDNPYAFHGTLEAIMKVLLSTPLPLPAFKPFYDVAW</sequence>
<feature type="domain" description="UDP-N-acetylglucosamine 2-epimerase" evidence="1">
    <location>
        <begin position="28"/>
        <end position="375"/>
    </location>
</feature>
<dbReference type="GeneID" id="93423374"/>
<dbReference type="Pfam" id="PF02350">
    <property type="entry name" value="Epimerase_2"/>
    <property type="match status" value="1"/>
</dbReference>
<gene>
    <name evidence="2" type="primary">neuC</name>
    <name evidence="2" type="ORF">C5O25_02360</name>
</gene>
<keyword evidence="3" id="KW-1185">Reference proteome</keyword>
<dbReference type="InterPro" id="IPR029767">
    <property type="entry name" value="WecB-like"/>
</dbReference>
<dbReference type="Proteomes" id="UP000244925">
    <property type="component" value="Unassembled WGS sequence"/>
</dbReference>
<dbReference type="GO" id="GO:0006047">
    <property type="term" value="P:UDP-N-acetylglucosamine metabolic process"/>
    <property type="evidence" value="ECO:0007669"/>
    <property type="project" value="InterPro"/>
</dbReference>
<dbReference type="Gene3D" id="3.40.50.2000">
    <property type="entry name" value="Glycogen Phosphorylase B"/>
    <property type="match status" value="2"/>
</dbReference>
<dbReference type="PANTHER" id="PTHR43174:SF3">
    <property type="entry name" value="UDP-N-ACETYLGLUCOSAMINE 2-EPIMERASE"/>
    <property type="match status" value="1"/>
</dbReference>
<protein>
    <submittedName>
        <fullName evidence="2">UDP-N-acetylglucosamine 2-epimerase (Hydrolyzing)</fullName>
    </submittedName>
</protein>
<evidence type="ECO:0000259" key="1">
    <source>
        <dbReference type="Pfam" id="PF02350"/>
    </source>
</evidence>
<comment type="caution">
    <text evidence="2">The sequence shown here is derived from an EMBL/GenBank/DDBJ whole genome shotgun (WGS) entry which is preliminary data.</text>
</comment>
<evidence type="ECO:0000313" key="3">
    <source>
        <dbReference type="Proteomes" id="UP000244925"/>
    </source>
</evidence>
<dbReference type="NCBIfam" id="TIGR03568">
    <property type="entry name" value="NeuC_NnaA"/>
    <property type="match status" value="1"/>
</dbReference>
<dbReference type="AlphaFoldDB" id="A0A2V1J2Q7"/>
<dbReference type="CDD" id="cd03786">
    <property type="entry name" value="GTB_UDP-GlcNAc_2-Epimerase"/>
    <property type="match status" value="1"/>
</dbReference>
<evidence type="ECO:0000313" key="2">
    <source>
        <dbReference type="EMBL" id="PWB09107.1"/>
    </source>
</evidence>
<proteinExistence type="predicted"/>
<dbReference type="EMBL" id="PUBV01000003">
    <property type="protein sequence ID" value="PWB09107.1"/>
    <property type="molecule type" value="Genomic_DNA"/>
</dbReference>
<dbReference type="InterPro" id="IPR020004">
    <property type="entry name" value="UDP-GlcNAc_Epase"/>
</dbReference>
<dbReference type="SUPFAM" id="SSF53756">
    <property type="entry name" value="UDP-Glycosyltransferase/glycogen phosphorylase"/>
    <property type="match status" value="1"/>
</dbReference>
<reference evidence="3" key="1">
    <citation type="submission" date="2018-02" db="EMBL/GenBank/DDBJ databases">
        <authorList>
            <person name="Clavel T."/>
            <person name="Strowig T."/>
        </authorList>
    </citation>
    <scope>NUCLEOTIDE SEQUENCE [LARGE SCALE GENOMIC DNA]</scope>
    <source>
        <strain evidence="3">DSM 100764</strain>
    </source>
</reference>
<dbReference type="InterPro" id="IPR003331">
    <property type="entry name" value="UDP_GlcNAc_Epimerase_2_dom"/>
</dbReference>
<organism evidence="2 3">
    <name type="scientific">Paramuribaculum intestinale</name>
    <dbReference type="NCBI Taxonomy" id="2094151"/>
    <lineage>
        <taxon>Bacteria</taxon>
        <taxon>Pseudomonadati</taxon>
        <taxon>Bacteroidota</taxon>
        <taxon>Bacteroidia</taxon>
        <taxon>Bacteroidales</taxon>
        <taxon>Muribaculaceae</taxon>
        <taxon>Paramuribaculum</taxon>
    </lineage>
</organism>
<accession>A0A2V1J2Q7</accession>
<dbReference type="RefSeq" id="WP_107035128.1">
    <property type="nucleotide sequence ID" value="NZ_CAPPTX010000018.1"/>
</dbReference>
<name>A0A2V1J2Q7_9BACT</name>
<dbReference type="GO" id="GO:0004553">
    <property type="term" value="F:hydrolase activity, hydrolyzing O-glycosyl compounds"/>
    <property type="evidence" value="ECO:0007669"/>
    <property type="project" value="InterPro"/>
</dbReference>
<dbReference type="PANTHER" id="PTHR43174">
    <property type="entry name" value="UDP-N-ACETYLGLUCOSAMINE 2-EPIMERASE"/>
    <property type="match status" value="1"/>
</dbReference>